<dbReference type="Proteomes" id="UP000625976">
    <property type="component" value="Unassembled WGS sequence"/>
</dbReference>
<evidence type="ECO:0000313" key="2">
    <source>
        <dbReference type="Proteomes" id="UP000625976"/>
    </source>
</evidence>
<evidence type="ECO:0000313" key="1">
    <source>
        <dbReference type="EMBL" id="GGG56826.1"/>
    </source>
</evidence>
<accession>A0A917GUI5</accession>
<gene>
    <name evidence="1" type="ORF">GCM10010976_29590</name>
</gene>
<keyword evidence="2" id="KW-1185">Reference proteome</keyword>
<dbReference type="AlphaFoldDB" id="A0A917GUI5"/>
<sequence length="249" mass="28759">MQRLLLIIHPEDSTTGFLDKIKNHLNSELTSITHHYNVKPNEESHENCLQSILDHPKNGLILFMGHGRSNYLYGAKGKLFDNAFISEDAKKEHPEDYFYKEEFITFDNIDSFKGKKIFCLTCNSNGKIGLEAIRKGAKVFLGFGDLPTSIEELKEQKEENKPGTSLAKIEKALKTEINYIIKKSITICIQKNQTFEQLVDLIRFITNQRISYYLVDQKKISERKLIANYLYDFKQGIVIYGNRKEKLIG</sequence>
<protein>
    <submittedName>
        <fullName evidence="1">Uncharacterized protein</fullName>
    </submittedName>
</protein>
<reference evidence="1" key="2">
    <citation type="submission" date="2020-09" db="EMBL/GenBank/DDBJ databases">
        <authorList>
            <person name="Sun Q."/>
            <person name="Zhou Y."/>
        </authorList>
    </citation>
    <scope>NUCLEOTIDE SEQUENCE</scope>
    <source>
        <strain evidence="1">CGMCC 1.12751</strain>
    </source>
</reference>
<organism evidence="1 2">
    <name type="scientific">Bizionia arctica</name>
    <dbReference type="NCBI Taxonomy" id="1495645"/>
    <lineage>
        <taxon>Bacteria</taxon>
        <taxon>Pseudomonadati</taxon>
        <taxon>Bacteroidota</taxon>
        <taxon>Flavobacteriia</taxon>
        <taxon>Flavobacteriales</taxon>
        <taxon>Flavobacteriaceae</taxon>
        <taxon>Bizionia</taxon>
    </lineage>
</organism>
<proteinExistence type="predicted"/>
<dbReference type="EMBL" id="BMFQ01000003">
    <property type="protein sequence ID" value="GGG56826.1"/>
    <property type="molecule type" value="Genomic_DNA"/>
</dbReference>
<name>A0A917GUI5_9FLAO</name>
<comment type="caution">
    <text evidence="1">The sequence shown here is derived from an EMBL/GenBank/DDBJ whole genome shotgun (WGS) entry which is preliminary data.</text>
</comment>
<reference evidence="1" key="1">
    <citation type="journal article" date="2014" name="Int. J. Syst. Evol. Microbiol.">
        <title>Complete genome sequence of Corynebacterium casei LMG S-19264T (=DSM 44701T), isolated from a smear-ripened cheese.</title>
        <authorList>
            <consortium name="US DOE Joint Genome Institute (JGI-PGF)"/>
            <person name="Walter F."/>
            <person name="Albersmeier A."/>
            <person name="Kalinowski J."/>
            <person name="Ruckert C."/>
        </authorList>
    </citation>
    <scope>NUCLEOTIDE SEQUENCE</scope>
    <source>
        <strain evidence="1">CGMCC 1.12751</strain>
    </source>
</reference>